<keyword evidence="2" id="KW-0732">Signal</keyword>
<organism evidence="3 4">
    <name type="scientific">Hermanssonia centrifuga</name>
    <dbReference type="NCBI Taxonomy" id="98765"/>
    <lineage>
        <taxon>Eukaryota</taxon>
        <taxon>Fungi</taxon>
        <taxon>Dikarya</taxon>
        <taxon>Basidiomycota</taxon>
        <taxon>Agaricomycotina</taxon>
        <taxon>Agaricomycetes</taxon>
        <taxon>Polyporales</taxon>
        <taxon>Meruliaceae</taxon>
        <taxon>Hermanssonia</taxon>
    </lineage>
</organism>
<feature type="chain" id="PRO_5015342738" evidence="2">
    <location>
        <begin position="18"/>
        <end position="156"/>
    </location>
</feature>
<accession>A0A2R6NKX0</accession>
<sequence length="156" mass="15877">MNTFVVALAAAASVSNALPVSLPDLGVGNSTSNITPVPTLPSNLPTVPSTIPSIAALAATTTTALPDLTKGTPTILPGSDDQSKHNSSGRVADPKHRKGANHFNNPSQEDGDDWKDQNEKHHADADNQEGSDASPAKSGEGEEGKTAGDDSADLSS</sequence>
<feature type="compositionally biased region" description="Basic and acidic residues" evidence="1">
    <location>
        <begin position="139"/>
        <end position="148"/>
    </location>
</feature>
<evidence type="ECO:0000256" key="2">
    <source>
        <dbReference type="SAM" id="SignalP"/>
    </source>
</evidence>
<dbReference type="EMBL" id="MLYV02001119">
    <property type="protein sequence ID" value="PSR73017.1"/>
    <property type="molecule type" value="Genomic_DNA"/>
</dbReference>
<reference evidence="3 4" key="1">
    <citation type="submission" date="2018-02" db="EMBL/GenBank/DDBJ databases">
        <title>Genome sequence of the basidiomycete white-rot fungus Phlebia centrifuga.</title>
        <authorList>
            <person name="Granchi Z."/>
            <person name="Peng M."/>
            <person name="de Vries R.P."/>
            <person name="Hilden K."/>
            <person name="Makela M.R."/>
            <person name="Grigoriev I."/>
            <person name="Riley R."/>
        </authorList>
    </citation>
    <scope>NUCLEOTIDE SEQUENCE [LARGE SCALE GENOMIC DNA]</scope>
    <source>
        <strain evidence="3 4">FBCC195</strain>
    </source>
</reference>
<dbReference type="Proteomes" id="UP000186601">
    <property type="component" value="Unassembled WGS sequence"/>
</dbReference>
<comment type="caution">
    <text evidence="3">The sequence shown here is derived from an EMBL/GenBank/DDBJ whole genome shotgun (WGS) entry which is preliminary data.</text>
</comment>
<evidence type="ECO:0000256" key="1">
    <source>
        <dbReference type="SAM" id="MobiDB-lite"/>
    </source>
</evidence>
<feature type="signal peptide" evidence="2">
    <location>
        <begin position="1"/>
        <end position="17"/>
    </location>
</feature>
<feature type="compositionally biased region" description="Basic and acidic residues" evidence="1">
    <location>
        <begin position="114"/>
        <end position="125"/>
    </location>
</feature>
<dbReference type="AlphaFoldDB" id="A0A2R6NKX0"/>
<gene>
    <name evidence="3" type="ORF">PHLCEN_2v11121</name>
</gene>
<protein>
    <submittedName>
        <fullName evidence="3">Uncharacterized protein</fullName>
    </submittedName>
</protein>
<feature type="region of interest" description="Disordered" evidence="1">
    <location>
        <begin position="62"/>
        <end position="156"/>
    </location>
</feature>
<evidence type="ECO:0000313" key="4">
    <source>
        <dbReference type="Proteomes" id="UP000186601"/>
    </source>
</evidence>
<name>A0A2R6NKX0_9APHY</name>
<proteinExistence type="predicted"/>
<keyword evidence="4" id="KW-1185">Reference proteome</keyword>
<evidence type="ECO:0000313" key="3">
    <source>
        <dbReference type="EMBL" id="PSR73017.1"/>
    </source>
</evidence>